<gene>
    <name evidence="2" type="ORF">J4G33_08030</name>
</gene>
<dbReference type="Proteomes" id="UP000664209">
    <property type="component" value="Unassembled WGS sequence"/>
</dbReference>
<evidence type="ECO:0000256" key="1">
    <source>
        <dbReference type="SAM" id="Phobius"/>
    </source>
</evidence>
<accession>A0A939RSL7</accession>
<protein>
    <recommendedName>
        <fullName evidence="4">DoxX family membrane protein</fullName>
    </recommendedName>
</protein>
<keyword evidence="1" id="KW-0812">Transmembrane</keyword>
<organism evidence="2 3">
    <name type="scientific">Actinotalea soli</name>
    <dbReference type="NCBI Taxonomy" id="2819234"/>
    <lineage>
        <taxon>Bacteria</taxon>
        <taxon>Bacillati</taxon>
        <taxon>Actinomycetota</taxon>
        <taxon>Actinomycetes</taxon>
        <taxon>Micrococcales</taxon>
        <taxon>Cellulomonadaceae</taxon>
        <taxon>Actinotalea</taxon>
    </lineage>
</organism>
<evidence type="ECO:0008006" key="4">
    <source>
        <dbReference type="Google" id="ProtNLM"/>
    </source>
</evidence>
<reference evidence="2" key="1">
    <citation type="submission" date="2021-03" db="EMBL/GenBank/DDBJ databases">
        <title>Actinotalea soli sp. nov., isolated from soil.</title>
        <authorList>
            <person name="Ping W."/>
            <person name="Zhang J."/>
        </authorList>
    </citation>
    <scope>NUCLEOTIDE SEQUENCE</scope>
    <source>
        <strain evidence="2">BY-33</strain>
    </source>
</reference>
<evidence type="ECO:0000313" key="3">
    <source>
        <dbReference type="Proteomes" id="UP000664209"/>
    </source>
</evidence>
<sequence>MSLRLAHLPGRLAAGALILDSGLNKRNADAETAAGLHGMAAGTYPEVADMDPQEFVKNLSRAEIALGTALLLPFVPTSVVAVALGAFSGGLLRMYLKTPGLTKEGSVRPTSDGLAIAKDVWLAGIAGSLLLDVLTPRRRKH</sequence>
<dbReference type="EMBL" id="JAGEMK010000003">
    <property type="protein sequence ID" value="MBO1751747.1"/>
    <property type="molecule type" value="Genomic_DNA"/>
</dbReference>
<comment type="caution">
    <text evidence="2">The sequence shown here is derived from an EMBL/GenBank/DDBJ whole genome shotgun (WGS) entry which is preliminary data.</text>
</comment>
<evidence type="ECO:0000313" key="2">
    <source>
        <dbReference type="EMBL" id="MBO1751747.1"/>
    </source>
</evidence>
<dbReference type="RefSeq" id="WP_208055418.1">
    <property type="nucleotide sequence ID" value="NZ_JAGEMK010000003.1"/>
</dbReference>
<proteinExistence type="predicted"/>
<name>A0A939RSL7_9CELL</name>
<dbReference type="AlphaFoldDB" id="A0A939RSL7"/>
<feature type="transmembrane region" description="Helical" evidence="1">
    <location>
        <begin position="70"/>
        <end position="95"/>
    </location>
</feature>
<keyword evidence="3" id="KW-1185">Reference proteome</keyword>
<keyword evidence="1" id="KW-1133">Transmembrane helix</keyword>
<keyword evidence="1" id="KW-0472">Membrane</keyword>